<gene>
    <name evidence="3" type="ORF">Ccel01_17140</name>
    <name evidence="4" type="ORF">FOG94_02115</name>
</gene>
<reference evidence="3" key="2">
    <citation type="submission" date="2023-03" db="EMBL/GenBank/DDBJ databases">
        <title>Cellulosimicrobium cellulans NBRC 103059.</title>
        <authorList>
            <person name="Ichikawa N."/>
            <person name="Sato H."/>
            <person name="Tonouchi N."/>
        </authorList>
    </citation>
    <scope>NUCLEOTIDE SEQUENCE</scope>
    <source>
        <strain evidence="3">NBRC 103059</strain>
    </source>
</reference>
<dbReference type="AlphaFoldDB" id="A0AAV5P728"/>
<proteinExistence type="predicted"/>
<keyword evidence="2" id="KW-0812">Transmembrane</keyword>
<evidence type="ECO:0000313" key="6">
    <source>
        <dbReference type="Proteomes" id="UP001165168"/>
    </source>
</evidence>
<feature type="compositionally biased region" description="Low complexity" evidence="1">
    <location>
        <begin position="92"/>
        <end position="106"/>
    </location>
</feature>
<dbReference type="EMBL" id="BSTG01000002">
    <property type="protein sequence ID" value="GLY57112.1"/>
    <property type="molecule type" value="Genomic_DNA"/>
</dbReference>
<feature type="compositionally biased region" description="Pro residues" evidence="1">
    <location>
        <begin position="107"/>
        <end position="119"/>
    </location>
</feature>
<name>A0AAV5P728_CELCE</name>
<keyword evidence="5" id="KW-1185">Reference proteome</keyword>
<sequence length="461" mass="47393">MSDPTEPYEPVDDQTVMRPPRRYGDDGAATPGGTPPPPPPPGPGQPHAQVPYGTDPYGQRGAPPAPQGYRGPDPHATLPPADTGATWPPAETGATWPPAATSSARTAPPPPGHTAPPPGAYAGAPYGAPPHGTRPTAPYGTPSAPYGAPSGPGYGAPDDATVVPTATAPPSDPYGFSPYATPPGRGRRPWLVPVLAGVGAFVLVAGALGVWLGLRDDAAPDPGPTTAEQAPATSDAPTEPEPEETEDPADTDVTDDEPWLAQEYRAGAEMDPEKGPELAPMSWAYFSDNDYLVNDDRIALVARRDFACDDVPAIPAIQALAGSCQAGFEARVVSDDGPTVALDVVVLDVGSKEEAERAAAAFNDAPEGDPLADTTGPAHPTLAAAVPQPGFQGSYAILDDGDAPSVMLSTGTVVIMYRLGIDDGLERDQVLPVAQAVGFVVTDHELAKSFEEKKFAKPKAG</sequence>
<protein>
    <submittedName>
        <fullName evidence="3">Uncharacterized protein</fullName>
    </submittedName>
</protein>
<evidence type="ECO:0000313" key="5">
    <source>
        <dbReference type="Proteomes" id="UP000319068"/>
    </source>
</evidence>
<evidence type="ECO:0000256" key="2">
    <source>
        <dbReference type="SAM" id="Phobius"/>
    </source>
</evidence>
<reference evidence="4 5" key="1">
    <citation type="submission" date="2019-07" db="EMBL/GenBank/DDBJ databases">
        <title>Complete Genome Sequence and Methylome Analysis of Arthrobacter luteus NEB113.</title>
        <authorList>
            <person name="Fomenkov A."/>
            <person name="Anton B.P."/>
            <person name="Vincze T."/>
            <person name="Roberts R.J."/>
        </authorList>
    </citation>
    <scope>NUCLEOTIDE SEQUENCE [LARGE SCALE GENOMIC DNA]</scope>
    <source>
        <strain evidence="4 5">NEB113</strain>
    </source>
</reference>
<keyword evidence="2" id="KW-1133">Transmembrane helix</keyword>
<dbReference type="EMBL" id="CP041694">
    <property type="protein sequence ID" value="QDP74108.1"/>
    <property type="molecule type" value="Genomic_DNA"/>
</dbReference>
<feature type="region of interest" description="Disordered" evidence="1">
    <location>
        <begin position="1"/>
        <end position="180"/>
    </location>
</feature>
<feature type="compositionally biased region" description="Low complexity" evidence="1">
    <location>
        <begin position="142"/>
        <end position="160"/>
    </location>
</feature>
<feature type="region of interest" description="Disordered" evidence="1">
    <location>
        <begin position="219"/>
        <end position="256"/>
    </location>
</feature>
<accession>A0AAV5P728</accession>
<dbReference type="RefSeq" id="WP_137281342.1">
    <property type="nucleotide sequence ID" value="NZ_BSTG01000002.1"/>
</dbReference>
<keyword evidence="2" id="KW-0472">Membrane</keyword>
<organism evidence="3 6">
    <name type="scientific">Cellulosimicrobium cellulans</name>
    <name type="common">Arthrobacter luteus</name>
    <dbReference type="NCBI Taxonomy" id="1710"/>
    <lineage>
        <taxon>Bacteria</taxon>
        <taxon>Bacillati</taxon>
        <taxon>Actinomycetota</taxon>
        <taxon>Actinomycetes</taxon>
        <taxon>Micrococcales</taxon>
        <taxon>Promicromonosporaceae</taxon>
        <taxon>Cellulosimicrobium</taxon>
    </lineage>
</organism>
<feature type="compositionally biased region" description="Acidic residues" evidence="1">
    <location>
        <begin position="238"/>
        <end position="256"/>
    </location>
</feature>
<evidence type="ECO:0000313" key="3">
    <source>
        <dbReference type="EMBL" id="GLY57112.1"/>
    </source>
</evidence>
<feature type="compositionally biased region" description="Pro residues" evidence="1">
    <location>
        <begin position="33"/>
        <end position="44"/>
    </location>
</feature>
<dbReference type="Proteomes" id="UP000319068">
    <property type="component" value="Chromosome"/>
</dbReference>
<feature type="compositionally biased region" description="Low complexity" evidence="1">
    <location>
        <begin position="120"/>
        <end position="131"/>
    </location>
</feature>
<feature type="transmembrane region" description="Helical" evidence="2">
    <location>
        <begin position="190"/>
        <end position="214"/>
    </location>
</feature>
<dbReference type="Proteomes" id="UP001165168">
    <property type="component" value="Unassembled WGS sequence"/>
</dbReference>
<evidence type="ECO:0000256" key="1">
    <source>
        <dbReference type="SAM" id="MobiDB-lite"/>
    </source>
</evidence>
<evidence type="ECO:0000313" key="4">
    <source>
        <dbReference type="EMBL" id="QDP74108.1"/>
    </source>
</evidence>